<gene>
    <name evidence="1" type="ORF">O181_091015</name>
</gene>
<keyword evidence="2" id="KW-1185">Reference proteome</keyword>
<proteinExistence type="predicted"/>
<evidence type="ECO:0000313" key="1">
    <source>
        <dbReference type="EMBL" id="MBW0551300.1"/>
    </source>
</evidence>
<reference evidence="1" key="1">
    <citation type="submission" date="2021-03" db="EMBL/GenBank/DDBJ databases">
        <title>Draft genome sequence of rust myrtle Austropuccinia psidii MF-1, a brazilian biotype.</title>
        <authorList>
            <person name="Quecine M.C."/>
            <person name="Pachon D.M.R."/>
            <person name="Bonatelli M.L."/>
            <person name="Correr F.H."/>
            <person name="Franceschini L.M."/>
            <person name="Leite T.F."/>
            <person name="Margarido G.R.A."/>
            <person name="Almeida C.A."/>
            <person name="Ferrarezi J.A."/>
            <person name="Labate C.A."/>
        </authorList>
    </citation>
    <scope>NUCLEOTIDE SEQUENCE</scope>
    <source>
        <strain evidence="1">MF-1</strain>
    </source>
</reference>
<protein>
    <submittedName>
        <fullName evidence="1">Uncharacterized protein</fullName>
    </submittedName>
</protein>
<accession>A0A9Q3P7N6</accession>
<sequence length="99" mass="10776">MHVSHLRTCTQTCGNVQWTPHLSPENSQCSLALGPHMLLPFCACHTYAPSMGGLTRVTRKRLIPLDIRPSHPFALVCMCHTHAPAPTQAMGGSTYLNPA</sequence>
<dbReference type="Proteomes" id="UP000765509">
    <property type="component" value="Unassembled WGS sequence"/>
</dbReference>
<comment type="caution">
    <text evidence="1">The sequence shown here is derived from an EMBL/GenBank/DDBJ whole genome shotgun (WGS) entry which is preliminary data.</text>
</comment>
<organism evidence="1 2">
    <name type="scientific">Austropuccinia psidii MF-1</name>
    <dbReference type="NCBI Taxonomy" id="1389203"/>
    <lineage>
        <taxon>Eukaryota</taxon>
        <taxon>Fungi</taxon>
        <taxon>Dikarya</taxon>
        <taxon>Basidiomycota</taxon>
        <taxon>Pucciniomycotina</taxon>
        <taxon>Pucciniomycetes</taxon>
        <taxon>Pucciniales</taxon>
        <taxon>Sphaerophragmiaceae</taxon>
        <taxon>Austropuccinia</taxon>
    </lineage>
</organism>
<dbReference type="AlphaFoldDB" id="A0A9Q3P7N6"/>
<dbReference type="EMBL" id="AVOT02057131">
    <property type="protein sequence ID" value="MBW0551300.1"/>
    <property type="molecule type" value="Genomic_DNA"/>
</dbReference>
<name>A0A9Q3P7N6_9BASI</name>
<evidence type="ECO:0000313" key="2">
    <source>
        <dbReference type="Proteomes" id="UP000765509"/>
    </source>
</evidence>